<name>A0ABV5L210_9ACTN</name>
<dbReference type="Proteomes" id="UP001589753">
    <property type="component" value="Unassembled WGS sequence"/>
</dbReference>
<accession>A0ABV5L210</accession>
<comment type="caution">
    <text evidence="1">The sequence shown here is derived from an EMBL/GenBank/DDBJ whole genome shotgun (WGS) entry which is preliminary data.</text>
</comment>
<sequence length="53" mass="5592">MSSACSFERLGGSAPPEVIAEEIVRDLQSALNEFTAIARSLGGDVDVPEVEVE</sequence>
<organism evidence="1 2">
    <name type="scientific">Streptomyces heliomycini</name>
    <dbReference type="NCBI Taxonomy" id="284032"/>
    <lineage>
        <taxon>Bacteria</taxon>
        <taxon>Bacillati</taxon>
        <taxon>Actinomycetota</taxon>
        <taxon>Actinomycetes</taxon>
        <taxon>Kitasatosporales</taxon>
        <taxon>Streptomycetaceae</taxon>
        <taxon>Streptomyces</taxon>
    </lineage>
</organism>
<dbReference type="EMBL" id="JBHMDI010000002">
    <property type="protein sequence ID" value="MFB9346214.1"/>
    <property type="molecule type" value="Genomic_DNA"/>
</dbReference>
<proteinExistence type="predicted"/>
<reference evidence="1 2" key="1">
    <citation type="submission" date="2024-09" db="EMBL/GenBank/DDBJ databases">
        <authorList>
            <person name="Sun Q."/>
            <person name="Mori K."/>
        </authorList>
    </citation>
    <scope>NUCLEOTIDE SEQUENCE [LARGE SCALE GENOMIC DNA]</scope>
    <source>
        <strain evidence="1 2">JCM 9767</strain>
    </source>
</reference>
<gene>
    <name evidence="1" type="ORF">ACFFUA_01845</name>
</gene>
<evidence type="ECO:0000313" key="1">
    <source>
        <dbReference type="EMBL" id="MFB9346214.1"/>
    </source>
</evidence>
<dbReference type="RefSeq" id="WP_234392556.1">
    <property type="nucleotide sequence ID" value="NZ_JBHMDI010000002.1"/>
</dbReference>
<evidence type="ECO:0000313" key="2">
    <source>
        <dbReference type="Proteomes" id="UP001589753"/>
    </source>
</evidence>
<keyword evidence="2" id="KW-1185">Reference proteome</keyword>
<protein>
    <submittedName>
        <fullName evidence="1">Uncharacterized protein</fullName>
    </submittedName>
</protein>